<dbReference type="SMART" id="SM00322">
    <property type="entry name" value="KH"/>
    <property type="match status" value="1"/>
</dbReference>
<keyword evidence="8 18" id="KW-0863">Zinc-finger</keyword>
<keyword evidence="9 20" id="KW-0862">Zinc</keyword>
<evidence type="ECO:0000313" key="23">
    <source>
        <dbReference type="Proteomes" id="UP000248480"/>
    </source>
</evidence>
<feature type="region of interest" description="Disordered" evidence="21">
    <location>
        <begin position="325"/>
        <end position="450"/>
    </location>
</feature>
<dbReference type="GO" id="GO:0005654">
    <property type="term" value="C:nucleoplasm"/>
    <property type="evidence" value="ECO:0007669"/>
    <property type="project" value="UniProtKB-ARBA"/>
</dbReference>
<dbReference type="GO" id="GO:0008270">
    <property type="term" value="F:zinc ion binding"/>
    <property type="evidence" value="ECO:0007669"/>
    <property type="project" value="UniProtKB-UniRule"/>
</dbReference>
<dbReference type="InterPro" id="IPR032570">
    <property type="entry name" value="SF1-HH"/>
</dbReference>
<dbReference type="InterPro" id="IPR001878">
    <property type="entry name" value="Znf_CCHC"/>
</dbReference>
<dbReference type="GO" id="GO:0048024">
    <property type="term" value="P:regulation of mRNA splicing, via spliceosome"/>
    <property type="evidence" value="ECO:0007669"/>
    <property type="project" value="TreeGrafter"/>
</dbReference>
<evidence type="ECO:0000256" key="5">
    <source>
        <dbReference type="ARBA" id="ARBA00022664"/>
    </source>
</evidence>
<dbReference type="SMART" id="SM00343">
    <property type="entry name" value="ZnF_C2HC"/>
    <property type="match status" value="1"/>
</dbReference>
<evidence type="ECO:0000256" key="3">
    <source>
        <dbReference type="ARBA" id="ARBA00022491"/>
    </source>
</evidence>
<dbReference type="RefSeq" id="XP_012413118.1">
    <property type="nucleotide sequence ID" value="XM_012557664.2"/>
</dbReference>
<comment type="function">
    <text evidence="20">Necessary for the splicing of pre-mRNA. Has a role in the recognition of the branch site (5'-UACUAAC-3'), the pyrimidine tract and the 3'-splice site at the 3'-end of introns.</text>
</comment>
<keyword evidence="12" id="KW-0805">Transcription regulation</keyword>
<dbReference type="PROSITE" id="PS50158">
    <property type="entry name" value="ZF_CCHC"/>
    <property type="match status" value="1"/>
</dbReference>
<feature type="compositionally biased region" description="Low complexity" evidence="21">
    <location>
        <begin position="335"/>
        <end position="350"/>
    </location>
</feature>
<keyword evidence="5 20" id="KW-0507">mRNA processing</keyword>
<dbReference type="GO" id="GO:0005681">
    <property type="term" value="C:spliceosomal complex"/>
    <property type="evidence" value="ECO:0007669"/>
    <property type="project" value="UniProtKB-KW"/>
</dbReference>
<dbReference type="FunFam" id="3.30.1370.10:FF:000016">
    <property type="entry name" value="Putative splicing factor 1"/>
    <property type="match status" value="1"/>
</dbReference>
<feature type="compositionally biased region" description="Pro residues" evidence="21">
    <location>
        <begin position="418"/>
        <end position="447"/>
    </location>
</feature>
<evidence type="ECO:0000256" key="20">
    <source>
        <dbReference type="RuleBase" id="RU367126"/>
    </source>
</evidence>
<dbReference type="Pfam" id="PF00098">
    <property type="entry name" value="zf-CCHC"/>
    <property type="match status" value="1"/>
</dbReference>
<dbReference type="Gene3D" id="3.30.1370.10">
    <property type="entry name" value="K Homology domain, type 1"/>
    <property type="match status" value="1"/>
</dbReference>
<evidence type="ECO:0000256" key="15">
    <source>
        <dbReference type="ARBA" id="ARBA00023242"/>
    </source>
</evidence>
<evidence type="ECO:0000256" key="1">
    <source>
        <dbReference type="ARBA" id="ARBA00004123"/>
    </source>
</evidence>
<keyword evidence="3" id="KW-0678">Repressor</keyword>
<keyword evidence="13" id="KW-0804">Transcription</keyword>
<dbReference type="GO" id="GO:0000398">
    <property type="term" value="P:mRNA splicing, via spliceosome"/>
    <property type="evidence" value="ECO:0007669"/>
    <property type="project" value="UniProtKB-UniRule"/>
</dbReference>
<dbReference type="PANTHER" id="PTHR11208:SF45">
    <property type="entry name" value="SPLICING FACTOR 1"/>
    <property type="match status" value="1"/>
</dbReference>
<evidence type="ECO:0000256" key="16">
    <source>
        <dbReference type="ARBA" id="ARBA00055181"/>
    </source>
</evidence>
<dbReference type="OrthoDB" id="10021397at2759"/>
<protein>
    <recommendedName>
        <fullName evidence="17 20">Splicing factor 1</fullName>
    </recommendedName>
</protein>
<dbReference type="GO" id="GO:0045131">
    <property type="term" value="F:pre-mRNA branch point binding"/>
    <property type="evidence" value="ECO:0007669"/>
    <property type="project" value="UniProtKB-UniRule"/>
</dbReference>
<comment type="subcellular location">
    <subcellularLocation>
        <location evidence="1 20">Nucleus</location>
    </subcellularLocation>
</comment>
<dbReference type="InterPro" id="IPR055256">
    <property type="entry name" value="KH_1_KHDC4/BBP-like"/>
</dbReference>
<feature type="compositionally biased region" description="Gly residues" evidence="21">
    <location>
        <begin position="382"/>
        <end position="394"/>
    </location>
</feature>
<evidence type="ECO:0000256" key="2">
    <source>
        <dbReference type="ARBA" id="ARBA00010382"/>
    </source>
</evidence>
<feature type="region of interest" description="Disordered" evidence="21">
    <location>
        <begin position="1"/>
        <end position="42"/>
    </location>
</feature>
<dbReference type="GO" id="GO:0003729">
    <property type="term" value="F:mRNA binding"/>
    <property type="evidence" value="ECO:0007669"/>
    <property type="project" value="TreeGrafter"/>
</dbReference>
<dbReference type="PROSITE" id="PS50084">
    <property type="entry name" value="KH_TYPE_1"/>
    <property type="match status" value="1"/>
</dbReference>
<evidence type="ECO:0000256" key="7">
    <source>
        <dbReference type="ARBA" id="ARBA00022728"/>
    </source>
</evidence>
<keyword evidence="11" id="KW-0007">Acetylation</keyword>
<reference evidence="24" key="1">
    <citation type="submission" date="2025-08" db="UniProtKB">
        <authorList>
            <consortium name="RefSeq"/>
        </authorList>
    </citation>
    <scope>IDENTIFICATION</scope>
</reference>
<dbReference type="InterPro" id="IPR004087">
    <property type="entry name" value="KH_dom"/>
</dbReference>
<name>A0A2Y9FZ91_TRIMA</name>
<dbReference type="InterPro" id="IPR036612">
    <property type="entry name" value="KH_dom_type_1_sf"/>
</dbReference>
<dbReference type="Gene3D" id="6.10.140.1790">
    <property type="match status" value="1"/>
</dbReference>
<keyword evidence="23" id="KW-1185">Reference proteome</keyword>
<evidence type="ECO:0000256" key="19">
    <source>
        <dbReference type="PROSITE-ProRule" id="PRU00117"/>
    </source>
</evidence>
<feature type="domain" description="CCHC-type" evidence="22">
    <location>
        <begin position="279"/>
        <end position="293"/>
    </location>
</feature>
<keyword evidence="10 19" id="KW-0694">RNA-binding</keyword>
<evidence type="ECO:0000256" key="14">
    <source>
        <dbReference type="ARBA" id="ARBA00023187"/>
    </source>
</evidence>
<organism evidence="23 24">
    <name type="scientific">Trichechus manatus latirostris</name>
    <name type="common">Florida manatee</name>
    <dbReference type="NCBI Taxonomy" id="127582"/>
    <lineage>
        <taxon>Eukaryota</taxon>
        <taxon>Metazoa</taxon>
        <taxon>Chordata</taxon>
        <taxon>Craniata</taxon>
        <taxon>Vertebrata</taxon>
        <taxon>Euteleostomi</taxon>
        <taxon>Mammalia</taxon>
        <taxon>Eutheria</taxon>
        <taxon>Afrotheria</taxon>
        <taxon>Sirenia</taxon>
        <taxon>Trichechidae</taxon>
        <taxon>Trichechus</taxon>
    </lineage>
</organism>
<evidence type="ECO:0000259" key="22">
    <source>
        <dbReference type="PROSITE" id="PS50158"/>
    </source>
</evidence>
<proteinExistence type="inferred from homology"/>
<gene>
    <name evidence="24" type="primary">SF1</name>
</gene>
<dbReference type="InterPro" id="IPR045071">
    <property type="entry name" value="BBP-like"/>
</dbReference>
<evidence type="ECO:0000256" key="6">
    <source>
        <dbReference type="ARBA" id="ARBA00022723"/>
    </source>
</evidence>
<feature type="region of interest" description="Disordered" evidence="21">
    <location>
        <begin position="65"/>
        <end position="95"/>
    </location>
</feature>
<evidence type="ECO:0000256" key="18">
    <source>
        <dbReference type="PROSITE-ProRule" id="PRU00047"/>
    </source>
</evidence>
<keyword evidence="6 20" id="KW-0479">Metal-binding</keyword>
<dbReference type="AlphaFoldDB" id="A0A2Y9FZ91"/>
<evidence type="ECO:0000256" key="12">
    <source>
        <dbReference type="ARBA" id="ARBA00023015"/>
    </source>
</evidence>
<evidence type="ECO:0000256" key="21">
    <source>
        <dbReference type="SAM" id="MobiDB-lite"/>
    </source>
</evidence>
<keyword evidence="7 20" id="KW-0747">Spliceosome</keyword>
<keyword evidence="15 20" id="KW-0539">Nucleus</keyword>
<dbReference type="SUPFAM" id="SSF54791">
    <property type="entry name" value="Eukaryotic type KH-domain (KH-domain type I)"/>
    <property type="match status" value="1"/>
</dbReference>
<keyword evidence="4" id="KW-0597">Phosphoprotein</keyword>
<comment type="similarity">
    <text evidence="2 20">Belongs to the BBP/SF1 family.</text>
</comment>
<dbReference type="Pfam" id="PF16275">
    <property type="entry name" value="SF1-HH"/>
    <property type="match status" value="1"/>
</dbReference>
<evidence type="ECO:0000256" key="17">
    <source>
        <dbReference type="ARBA" id="ARBA00074240"/>
    </source>
</evidence>
<sequence length="571" mass="61682">MATGANATPLDFPNKKRKRSRWNQDTMEQKTVIPGMPTVIPPGLTREQERAYIVQLQIEDLTRKLRTGDLGIPPNPEDRSPSPEPIYNSEGKRLNTREFRTRKKLEEERHNLITEMVALNPDFKPPADYKPPATRVSDKVMIPQDEYPEINFVGLLIGPRGNTLKNIEKECNAKIMIRGKGSVKEGKVGRKDGQMLPGEDEPLHALVTANTMENVKKAVEQIRNILKQGIETPEDQNDLRKMQLRELARLNGTLREDDNRILRPWQSSESRSITNTTVCTKCGGAGHIASDCKFQRPGDPQSAQDKARMDKEYLSLMAELGEAPVPASVGSTSGPSATPLASAPRPAAPASNPPPPSLMSTTQSRPPWMNSGPSESRPYHGMHGGGPGGPGGGPHSFPHPLPSLTGGHGGHPMQHNPNGPPPPWMQPPPPPMSQGPHPPGHHGPPPMGKSVPGKYACGLWGLSPASRKRYDATAAYGHDAAAAAASQWAAAAPSLWSSSPMATAAAAASATSSAQQQYGFQHPLAMAAKIPPRGGDGPSHESEDFPRPLVTLPGRQPQQRPWWTGWFGKAA</sequence>
<dbReference type="PANTHER" id="PTHR11208">
    <property type="entry name" value="RNA-BINDING PROTEIN RELATED"/>
    <property type="match status" value="1"/>
</dbReference>
<evidence type="ECO:0000256" key="13">
    <source>
        <dbReference type="ARBA" id="ARBA00023163"/>
    </source>
</evidence>
<dbReference type="InterPro" id="IPR047086">
    <property type="entry name" value="SF1-HH_sf"/>
</dbReference>
<accession>A0A2Y9FZ91</accession>
<dbReference type="Pfam" id="PF22675">
    <property type="entry name" value="KH-I_KHDC4-BBP"/>
    <property type="match status" value="1"/>
</dbReference>
<evidence type="ECO:0000256" key="9">
    <source>
        <dbReference type="ARBA" id="ARBA00022833"/>
    </source>
</evidence>
<dbReference type="CTD" id="7536"/>
<evidence type="ECO:0000256" key="10">
    <source>
        <dbReference type="ARBA" id="ARBA00022884"/>
    </source>
</evidence>
<dbReference type="Proteomes" id="UP000248480">
    <property type="component" value="Unplaced"/>
</dbReference>
<comment type="function">
    <text evidence="16">Necessary for the ATP-dependent first step of spliceosome assembly. Binds to the intron branch point sequence (BPS) 5'-UACUAAC-3' of the pre-mRNA. May act as transcription repressor.</text>
</comment>
<evidence type="ECO:0000313" key="24">
    <source>
        <dbReference type="RefSeq" id="XP_012413118.1"/>
    </source>
</evidence>
<feature type="region of interest" description="Disordered" evidence="21">
    <location>
        <begin position="528"/>
        <end position="571"/>
    </location>
</feature>
<evidence type="ECO:0000256" key="11">
    <source>
        <dbReference type="ARBA" id="ARBA00022990"/>
    </source>
</evidence>
<dbReference type="CDD" id="cd22382">
    <property type="entry name" value="KH-I_SF1"/>
    <property type="match status" value="1"/>
</dbReference>
<evidence type="ECO:0000256" key="4">
    <source>
        <dbReference type="ARBA" id="ARBA00022553"/>
    </source>
</evidence>
<keyword evidence="14 20" id="KW-0508">mRNA splicing</keyword>
<dbReference type="GeneID" id="101346768"/>
<evidence type="ECO:0000256" key="8">
    <source>
        <dbReference type="ARBA" id="ARBA00022771"/>
    </source>
</evidence>